<keyword evidence="2" id="KW-1185">Reference proteome</keyword>
<protein>
    <recommendedName>
        <fullName evidence="3">MarR family transcriptional regulator</fullName>
    </recommendedName>
</protein>
<proteinExistence type="predicted"/>
<accession>A0AB74VF90</accession>
<dbReference type="AlphaFoldDB" id="A0AB74VF90"/>
<dbReference type="RefSeq" id="WP_077867682.1">
    <property type="nucleotide sequence ID" value="NZ_BKAK01000109.1"/>
</dbReference>
<evidence type="ECO:0008006" key="3">
    <source>
        <dbReference type="Google" id="ProtNLM"/>
    </source>
</evidence>
<gene>
    <name evidence="1" type="ORF">KEC93_24565</name>
</gene>
<evidence type="ECO:0000313" key="2">
    <source>
        <dbReference type="Proteomes" id="UP000679373"/>
    </source>
</evidence>
<dbReference type="EMBL" id="CP073653">
    <property type="protein sequence ID" value="QUN35054.1"/>
    <property type="molecule type" value="Genomic_DNA"/>
</dbReference>
<evidence type="ECO:0000313" key="1">
    <source>
        <dbReference type="EMBL" id="QUN35054.1"/>
    </source>
</evidence>
<dbReference type="Proteomes" id="UP000679373">
    <property type="component" value="Chromosome"/>
</dbReference>
<dbReference type="GeneID" id="66347770"/>
<reference evidence="1" key="1">
    <citation type="submission" date="2021-04" db="EMBL/GenBank/DDBJ databases">
        <title>Complete genome sequence of the type strain Clostridium beijerinckii NRRL B-598.</title>
        <authorList>
            <person name="Sedlar K."/>
            <person name="Branska B."/>
            <person name="Bezdicek M."/>
            <person name="Nykrynova M."/>
            <person name="Lengerova M."/>
            <person name="Skutkova H."/>
            <person name="Patakova P."/>
        </authorList>
    </citation>
    <scope>NUCLEOTIDE SEQUENCE</scope>
    <source>
        <strain evidence="1">DSM 791</strain>
    </source>
</reference>
<name>A0AB74VF90_CLOBE</name>
<sequence length="280" mass="33084">MKKFKPVKFIDKVNGEVFSAEQMIVEYAVVEDSKPTYKDIKKWNNFMSENLGYYFHLLYGDILRLNLEPQMLVRFLKLCSYLNYQSILVVGETKGQKKITEKELQTILSLSRNETSRTKSYLIQNNLIKIERDNIKICSKFIKRGQLKGDVKNMEVARIFNDGIQQLYDSVKPNQHKKLASFIRLLPYINTRFNVIAHNKNAINFDESEPMKSAEIATICNYEKPSRFIKELMSLKINNQFAIVRIVRGDRDFFVVNPRLFYKCNNIEDLKYIMNFFDYK</sequence>
<organism evidence="1 2">
    <name type="scientific">Clostridium beijerinckii</name>
    <name type="common">Clostridium MP</name>
    <dbReference type="NCBI Taxonomy" id="1520"/>
    <lineage>
        <taxon>Bacteria</taxon>
        <taxon>Bacillati</taxon>
        <taxon>Bacillota</taxon>
        <taxon>Clostridia</taxon>
        <taxon>Eubacteriales</taxon>
        <taxon>Clostridiaceae</taxon>
        <taxon>Clostridium</taxon>
    </lineage>
</organism>